<reference evidence="10" key="1">
    <citation type="journal article" date="2019" name="Int. J. Syst. Evol. Microbiol.">
        <title>The Global Catalogue of Microorganisms (GCM) 10K type strain sequencing project: providing services to taxonomists for standard genome sequencing and annotation.</title>
        <authorList>
            <consortium name="The Broad Institute Genomics Platform"/>
            <consortium name="The Broad Institute Genome Sequencing Center for Infectious Disease"/>
            <person name="Wu L."/>
            <person name="Ma J."/>
        </authorList>
    </citation>
    <scope>NUCLEOTIDE SEQUENCE [LARGE SCALE GENOMIC DNA]</scope>
    <source>
        <strain evidence="10">JCM 10649</strain>
    </source>
</reference>
<feature type="domain" description="RNA polymerase sigma factor 70 region 4 type 2" evidence="8">
    <location>
        <begin position="129"/>
        <end position="179"/>
    </location>
</feature>
<evidence type="ECO:0000313" key="10">
    <source>
        <dbReference type="Proteomes" id="UP001499895"/>
    </source>
</evidence>
<comment type="similarity">
    <text evidence="1">Belongs to the sigma-70 factor family. ECF subfamily.</text>
</comment>
<dbReference type="PANTHER" id="PTHR43133">
    <property type="entry name" value="RNA POLYMERASE ECF-TYPE SIGMA FACTO"/>
    <property type="match status" value="1"/>
</dbReference>
<evidence type="ECO:0000256" key="6">
    <source>
        <dbReference type="SAM" id="MobiDB-lite"/>
    </source>
</evidence>
<dbReference type="CDD" id="cd06171">
    <property type="entry name" value="Sigma70_r4"/>
    <property type="match status" value="1"/>
</dbReference>
<evidence type="ECO:0000256" key="2">
    <source>
        <dbReference type="ARBA" id="ARBA00023015"/>
    </source>
</evidence>
<dbReference type="InterPro" id="IPR014284">
    <property type="entry name" value="RNA_pol_sigma-70_dom"/>
</dbReference>
<keyword evidence="4" id="KW-0238">DNA-binding</keyword>
<dbReference type="InterPro" id="IPR036388">
    <property type="entry name" value="WH-like_DNA-bd_sf"/>
</dbReference>
<dbReference type="InterPro" id="IPR039425">
    <property type="entry name" value="RNA_pol_sigma-70-like"/>
</dbReference>
<accession>A0ABP3K2W1</accession>
<keyword evidence="5" id="KW-0804">Transcription</keyword>
<evidence type="ECO:0000256" key="1">
    <source>
        <dbReference type="ARBA" id="ARBA00010641"/>
    </source>
</evidence>
<evidence type="ECO:0000256" key="5">
    <source>
        <dbReference type="ARBA" id="ARBA00023163"/>
    </source>
</evidence>
<dbReference type="Gene3D" id="1.10.1740.10">
    <property type="match status" value="1"/>
</dbReference>
<feature type="domain" description="RNA polymerase sigma-70 region 2" evidence="7">
    <location>
        <begin position="23"/>
        <end position="95"/>
    </location>
</feature>
<evidence type="ECO:0000259" key="7">
    <source>
        <dbReference type="Pfam" id="PF04542"/>
    </source>
</evidence>
<dbReference type="InterPro" id="IPR007627">
    <property type="entry name" value="RNA_pol_sigma70_r2"/>
</dbReference>
<evidence type="ECO:0000256" key="4">
    <source>
        <dbReference type="ARBA" id="ARBA00023125"/>
    </source>
</evidence>
<name>A0ABP3K2W1_9ACTN</name>
<gene>
    <name evidence="9" type="primary">rpoE</name>
    <name evidence="9" type="ORF">GCM10009544_35490</name>
</gene>
<keyword evidence="3" id="KW-0731">Sigma factor</keyword>
<keyword evidence="2" id="KW-0805">Transcription regulation</keyword>
<dbReference type="Pfam" id="PF08281">
    <property type="entry name" value="Sigma70_r4_2"/>
    <property type="match status" value="1"/>
</dbReference>
<dbReference type="InterPro" id="IPR013324">
    <property type="entry name" value="RNA_pol_sigma_r3/r4-like"/>
</dbReference>
<feature type="region of interest" description="Disordered" evidence="6">
    <location>
        <begin position="95"/>
        <end position="122"/>
    </location>
</feature>
<sequence>MSEKDGLLADRLAMDVDDGFAELVRLHASAVRMYLLRLSGSAADADDLGQDTFLRAYKALQSYSADRRRALRPRAWLMSIATNVWRNDVRAKSRRPVSAGRVEDSSDTWPDHRPGPGERADTAADRRVLVGALAQLPEAYRVAVVLRHVVGMSYAEVAEVQECPVGTVKAQVSRGLGRLRELLNPEEVTLREVTM</sequence>
<feature type="compositionally biased region" description="Basic and acidic residues" evidence="6">
    <location>
        <begin position="101"/>
        <end position="122"/>
    </location>
</feature>
<dbReference type="Pfam" id="PF04542">
    <property type="entry name" value="Sigma70_r2"/>
    <property type="match status" value="1"/>
</dbReference>
<dbReference type="Proteomes" id="UP001499895">
    <property type="component" value="Unassembled WGS sequence"/>
</dbReference>
<dbReference type="InterPro" id="IPR013249">
    <property type="entry name" value="RNA_pol_sigma70_r4_t2"/>
</dbReference>
<keyword evidence="10" id="KW-1185">Reference proteome</keyword>
<dbReference type="PANTHER" id="PTHR43133:SF8">
    <property type="entry name" value="RNA POLYMERASE SIGMA FACTOR HI_1459-RELATED"/>
    <property type="match status" value="1"/>
</dbReference>
<dbReference type="EMBL" id="BAAAHB010000037">
    <property type="protein sequence ID" value="GAA0470289.1"/>
    <property type="molecule type" value="Genomic_DNA"/>
</dbReference>
<proteinExistence type="inferred from homology"/>
<organism evidence="9 10">
    <name type="scientific">Streptomyces stramineus</name>
    <dbReference type="NCBI Taxonomy" id="173861"/>
    <lineage>
        <taxon>Bacteria</taxon>
        <taxon>Bacillati</taxon>
        <taxon>Actinomycetota</taxon>
        <taxon>Actinomycetes</taxon>
        <taxon>Kitasatosporales</taxon>
        <taxon>Streptomycetaceae</taxon>
        <taxon>Streptomyces</taxon>
    </lineage>
</organism>
<dbReference type="Gene3D" id="1.10.10.10">
    <property type="entry name" value="Winged helix-like DNA-binding domain superfamily/Winged helix DNA-binding domain"/>
    <property type="match status" value="1"/>
</dbReference>
<evidence type="ECO:0000313" key="9">
    <source>
        <dbReference type="EMBL" id="GAA0470289.1"/>
    </source>
</evidence>
<dbReference type="NCBIfam" id="TIGR02937">
    <property type="entry name" value="sigma70-ECF"/>
    <property type="match status" value="1"/>
</dbReference>
<evidence type="ECO:0000256" key="3">
    <source>
        <dbReference type="ARBA" id="ARBA00023082"/>
    </source>
</evidence>
<comment type="caution">
    <text evidence="9">The sequence shown here is derived from an EMBL/GenBank/DDBJ whole genome shotgun (WGS) entry which is preliminary data.</text>
</comment>
<dbReference type="SUPFAM" id="SSF88946">
    <property type="entry name" value="Sigma2 domain of RNA polymerase sigma factors"/>
    <property type="match status" value="1"/>
</dbReference>
<dbReference type="InterPro" id="IPR013325">
    <property type="entry name" value="RNA_pol_sigma_r2"/>
</dbReference>
<dbReference type="SUPFAM" id="SSF88659">
    <property type="entry name" value="Sigma3 and sigma4 domains of RNA polymerase sigma factors"/>
    <property type="match status" value="1"/>
</dbReference>
<dbReference type="RefSeq" id="WP_344091627.1">
    <property type="nucleotide sequence ID" value="NZ_BAAAHB010000037.1"/>
</dbReference>
<evidence type="ECO:0000259" key="8">
    <source>
        <dbReference type="Pfam" id="PF08281"/>
    </source>
</evidence>
<protein>
    <submittedName>
        <fullName evidence="9">RNA polymerase sigma factor RpoE</fullName>
    </submittedName>
</protein>